<organism evidence="7 8">
    <name type="scientific">Haliovirga abyssi</name>
    <dbReference type="NCBI Taxonomy" id="2996794"/>
    <lineage>
        <taxon>Bacteria</taxon>
        <taxon>Fusobacteriati</taxon>
        <taxon>Fusobacteriota</taxon>
        <taxon>Fusobacteriia</taxon>
        <taxon>Fusobacteriales</taxon>
        <taxon>Haliovirgaceae</taxon>
        <taxon>Haliovirga</taxon>
    </lineage>
</organism>
<keyword evidence="1 3" id="KW-0807">Transducer</keyword>
<evidence type="ECO:0008006" key="9">
    <source>
        <dbReference type="Google" id="ProtNLM"/>
    </source>
</evidence>
<keyword evidence="4" id="KW-0472">Membrane</keyword>
<keyword evidence="4" id="KW-1133">Transmembrane helix</keyword>
<dbReference type="SUPFAM" id="SSF58104">
    <property type="entry name" value="Methyl-accepting chemotaxis protein (MCP) signaling domain"/>
    <property type="match status" value="1"/>
</dbReference>
<dbReference type="PANTHER" id="PTHR32089">
    <property type="entry name" value="METHYL-ACCEPTING CHEMOTAXIS PROTEIN MCPB"/>
    <property type="match status" value="1"/>
</dbReference>
<feature type="domain" description="HAMP" evidence="6">
    <location>
        <begin position="468"/>
        <end position="520"/>
    </location>
</feature>
<dbReference type="KEGG" id="haby:HLVA_16330"/>
<feature type="transmembrane region" description="Helical" evidence="4">
    <location>
        <begin position="447"/>
        <end position="475"/>
    </location>
</feature>
<dbReference type="SMART" id="SM00283">
    <property type="entry name" value="MA"/>
    <property type="match status" value="1"/>
</dbReference>
<dbReference type="GO" id="GO:0007165">
    <property type="term" value="P:signal transduction"/>
    <property type="evidence" value="ECO:0007669"/>
    <property type="project" value="UniProtKB-KW"/>
</dbReference>
<feature type="domain" description="Methyl-accepting transducer" evidence="5">
    <location>
        <begin position="539"/>
        <end position="775"/>
    </location>
</feature>
<reference evidence="7 8" key="1">
    <citation type="submission" date="2022-11" db="EMBL/GenBank/DDBJ databases">
        <title>Haliovirga abyssi gen. nov., sp. nov., a mesophilic fermentative bacterium isolated from the Iheya North hydrothermal field and the proposal of Haliovirgaceae fam. nov.</title>
        <authorList>
            <person name="Miyazaki U."/>
            <person name="Tame A."/>
            <person name="Miyazaki J."/>
            <person name="Takai K."/>
            <person name="Sawayama S."/>
            <person name="Kitajima M."/>
            <person name="Okamoto A."/>
            <person name="Nakagawa S."/>
        </authorList>
    </citation>
    <scope>NUCLEOTIDE SEQUENCE [LARGE SCALE GENOMIC DNA]</scope>
    <source>
        <strain evidence="7 8">IC12</strain>
    </source>
</reference>
<dbReference type="CDD" id="cd06225">
    <property type="entry name" value="HAMP"/>
    <property type="match status" value="1"/>
</dbReference>
<dbReference type="InterPro" id="IPR003660">
    <property type="entry name" value="HAMP_dom"/>
</dbReference>
<dbReference type="SMART" id="SM00304">
    <property type="entry name" value="HAMP"/>
    <property type="match status" value="1"/>
</dbReference>
<dbReference type="Gene3D" id="6.10.340.10">
    <property type="match status" value="1"/>
</dbReference>
<dbReference type="GO" id="GO:0016020">
    <property type="term" value="C:membrane"/>
    <property type="evidence" value="ECO:0007669"/>
    <property type="project" value="InterPro"/>
</dbReference>
<keyword evidence="4" id="KW-0812">Transmembrane</keyword>
<comment type="similarity">
    <text evidence="2">Belongs to the methyl-accepting chemotaxis (MCP) protein family.</text>
</comment>
<sequence>MKISQKLILLGGILLIVIILIGQNGILQVQSMKKGVETISGVSNKILKNTIPLIESTVKIENSILNLKVKERTILLEDNLKEIKKSKREIENIHKIINVQAGDLGDNNKIVDLKKNIETVKNSIEKIIALKESIIIKEDVNNENLKKLLVTTEELKGKIRNLEVNYKSNINKTIERKLKNSIRIEEMQLRRKKAIVNNKEFTDLQVANTVKGNVYVSKYFYVGGYGKKGYGIILDKNFNVLFHPYLKKLPKTLKFDKNSGMILTSDLRNSENNLEDAVIYYKKTKYRGIILGAVMFSSDIYNLTDFKLLNSKLLEIIGYEKDSFILKGDSYNENTKKWSDAVAKYRVILKKQLEKYPKLKKVYIELGKKLDIHTKIFDSISQYQSFKNEKWVDIYKEQSKVDENINKSLGITDELRKVTSKNVSDTVDKSEIIKNGISKKAKSSKTFVIIILVIGVLIGILLTAVISFMITNPIFKLKTLMKKAENGDLNVVAEIKTKDELKDLADSFNNMIKGMKDIIVNSKNVTLEVGKEAENLVSSSVESRNSVESIGENSIKVKNNSEENISRIKMFSSKIKDLTKKVEMVSNKITVSSENSIEMSSIANEGYSFSNNLINDVKDIIVNSEDISKLIEDLSEDIKNISQFLLKINSISDQTDMLALNAAIEAARAGEAGKGFAVVAQEIRKLSGETNDIANDISSYVGEIEKKNTEIVNKTEKTERISKVTQDGINEIKSKLNNIMKTADLIKENMGNITLVEDEQIKDFELILKDSDNIEKDNNKILEDINEINVSIEEQMKVIEYISESAENLNSKVENLNGIIEKFKI</sequence>
<evidence type="ECO:0000259" key="5">
    <source>
        <dbReference type="PROSITE" id="PS50111"/>
    </source>
</evidence>
<dbReference type="AlphaFoldDB" id="A0AAU9D512"/>
<evidence type="ECO:0000313" key="8">
    <source>
        <dbReference type="Proteomes" id="UP001321582"/>
    </source>
</evidence>
<proteinExistence type="inferred from homology"/>
<name>A0AAU9D512_9FUSO</name>
<dbReference type="PANTHER" id="PTHR32089:SF112">
    <property type="entry name" value="LYSOZYME-LIKE PROTEIN-RELATED"/>
    <property type="match status" value="1"/>
</dbReference>
<dbReference type="Pfam" id="PF00672">
    <property type="entry name" value="HAMP"/>
    <property type="match status" value="1"/>
</dbReference>
<dbReference type="RefSeq" id="WP_307903906.1">
    <property type="nucleotide sequence ID" value="NZ_AP027059.1"/>
</dbReference>
<accession>A0AAU9D512</accession>
<dbReference type="Proteomes" id="UP001321582">
    <property type="component" value="Chromosome"/>
</dbReference>
<dbReference type="Gene3D" id="1.10.287.950">
    <property type="entry name" value="Methyl-accepting chemotaxis protein"/>
    <property type="match status" value="1"/>
</dbReference>
<evidence type="ECO:0000256" key="1">
    <source>
        <dbReference type="ARBA" id="ARBA00023224"/>
    </source>
</evidence>
<feature type="transmembrane region" description="Helical" evidence="4">
    <location>
        <begin position="7"/>
        <end position="27"/>
    </location>
</feature>
<dbReference type="InterPro" id="IPR004089">
    <property type="entry name" value="MCPsignal_dom"/>
</dbReference>
<evidence type="ECO:0000256" key="2">
    <source>
        <dbReference type="ARBA" id="ARBA00029447"/>
    </source>
</evidence>
<evidence type="ECO:0000313" key="7">
    <source>
        <dbReference type="EMBL" id="BDU51064.1"/>
    </source>
</evidence>
<dbReference type="Pfam" id="PF00015">
    <property type="entry name" value="MCPsignal"/>
    <property type="match status" value="1"/>
</dbReference>
<protein>
    <recommendedName>
        <fullName evidence="9">Methyl-accepting chemotaxis protein</fullName>
    </recommendedName>
</protein>
<dbReference type="PROSITE" id="PS50111">
    <property type="entry name" value="CHEMOTAXIS_TRANSDUC_2"/>
    <property type="match status" value="1"/>
</dbReference>
<evidence type="ECO:0000256" key="3">
    <source>
        <dbReference type="PROSITE-ProRule" id="PRU00284"/>
    </source>
</evidence>
<evidence type="ECO:0000259" key="6">
    <source>
        <dbReference type="PROSITE" id="PS50885"/>
    </source>
</evidence>
<gene>
    <name evidence="7" type="ORF">HLVA_16330</name>
</gene>
<keyword evidence="8" id="KW-1185">Reference proteome</keyword>
<dbReference type="EMBL" id="AP027059">
    <property type="protein sequence ID" value="BDU51064.1"/>
    <property type="molecule type" value="Genomic_DNA"/>
</dbReference>
<dbReference type="PROSITE" id="PS50885">
    <property type="entry name" value="HAMP"/>
    <property type="match status" value="1"/>
</dbReference>
<evidence type="ECO:0000256" key="4">
    <source>
        <dbReference type="SAM" id="Phobius"/>
    </source>
</evidence>